<dbReference type="Proteomes" id="UP000789595">
    <property type="component" value="Unassembled WGS sequence"/>
</dbReference>
<evidence type="ECO:0000313" key="3">
    <source>
        <dbReference type="Proteomes" id="UP000789595"/>
    </source>
</evidence>
<reference evidence="2" key="1">
    <citation type="submission" date="2021-11" db="EMBL/GenBank/DDBJ databases">
        <authorList>
            <consortium name="Genoscope - CEA"/>
            <person name="William W."/>
        </authorList>
    </citation>
    <scope>NUCLEOTIDE SEQUENCE</scope>
</reference>
<comment type="caution">
    <text evidence="2">The sequence shown here is derived from an EMBL/GenBank/DDBJ whole genome shotgun (WGS) entry which is preliminary data.</text>
</comment>
<name>A0A8J2SVS0_9STRA</name>
<evidence type="ECO:0000313" key="2">
    <source>
        <dbReference type="EMBL" id="CAH0377324.1"/>
    </source>
</evidence>
<feature type="compositionally biased region" description="Basic and acidic residues" evidence="1">
    <location>
        <begin position="388"/>
        <end position="401"/>
    </location>
</feature>
<accession>A0A8J2SVS0</accession>
<dbReference type="Gene3D" id="1.25.40.10">
    <property type="entry name" value="Tetratricopeptide repeat domain"/>
    <property type="match status" value="1"/>
</dbReference>
<protein>
    <submittedName>
        <fullName evidence="2">Uncharacterized protein</fullName>
    </submittedName>
</protein>
<evidence type="ECO:0000256" key="1">
    <source>
        <dbReference type="SAM" id="MobiDB-lite"/>
    </source>
</evidence>
<keyword evidence="3" id="KW-1185">Reference proteome</keyword>
<sequence length="419" mass="46477">MDAAVANLSLSDEPTRRVITNVEDMMPRDVFYKVIGTSYLTPTELPPVAVCNRSFKDAMYQPRIIMYRAAIAIRKLALTEAHKWYSMAAERFAPCREALIFLGERRRGEDWDPVEAERLNREAIAADSSADETYVLLAPAGYALDVARVNLAKILRKRGAFEEAASLLRAVLAHDPIKAKKKGTMYYPYPSALILLAEMMVTGETPGLPTEALTLLGKSVLPIKRTFRRSLDGHREYVLCLTHKALAAFHAQGPQGTHARAAFQHANNALSFGYREAVQELGFCLEEGFGTEVNPDQAYPLLLMGVKLNFVRSVTRIREIISDDPPQLRTLRLIQSILTMRAMGQLTDDDMSRNETLAAAWRLTEEIPPPAAMVQEIAAGVANVNAEDPDHADRFPTREESYAALGIDPPPPNQDDGEA</sequence>
<gene>
    <name evidence="2" type="ORF">PECAL_5P18860</name>
</gene>
<dbReference type="SUPFAM" id="SSF81901">
    <property type="entry name" value="HCP-like"/>
    <property type="match status" value="1"/>
</dbReference>
<dbReference type="EMBL" id="CAKKNE010000005">
    <property type="protein sequence ID" value="CAH0377324.1"/>
    <property type="molecule type" value="Genomic_DNA"/>
</dbReference>
<proteinExistence type="predicted"/>
<feature type="region of interest" description="Disordered" evidence="1">
    <location>
        <begin position="386"/>
        <end position="419"/>
    </location>
</feature>
<organism evidence="2 3">
    <name type="scientific">Pelagomonas calceolata</name>
    <dbReference type="NCBI Taxonomy" id="35677"/>
    <lineage>
        <taxon>Eukaryota</taxon>
        <taxon>Sar</taxon>
        <taxon>Stramenopiles</taxon>
        <taxon>Ochrophyta</taxon>
        <taxon>Pelagophyceae</taxon>
        <taxon>Pelagomonadales</taxon>
        <taxon>Pelagomonadaceae</taxon>
        <taxon>Pelagomonas</taxon>
    </lineage>
</organism>
<dbReference type="AlphaFoldDB" id="A0A8J2SVS0"/>
<dbReference type="InterPro" id="IPR011990">
    <property type="entry name" value="TPR-like_helical_dom_sf"/>
</dbReference>